<organism evidence="1 2">
    <name type="scientific">Richelia intracellularis HH01</name>
    <dbReference type="NCBI Taxonomy" id="1165094"/>
    <lineage>
        <taxon>Bacteria</taxon>
        <taxon>Bacillati</taxon>
        <taxon>Cyanobacteriota</taxon>
        <taxon>Cyanophyceae</taxon>
        <taxon>Nostocales</taxon>
        <taxon>Nostocaceae</taxon>
        <taxon>Richelia</taxon>
    </lineage>
</organism>
<accession>M1WYC1</accession>
<reference evidence="2" key="2">
    <citation type="submission" date="2016-01" db="EMBL/GenBank/DDBJ databases">
        <title>Diatom-associated endosymboitic cyanobacterium lacks core nitrogen metabolism enzymes.</title>
        <authorList>
            <person name="Hilton J.A."/>
            <person name="Foster R.A."/>
            <person name="Tripp H.J."/>
            <person name="Carter B.J."/>
            <person name="Zehr J.P."/>
            <person name="Villareal T.A."/>
        </authorList>
    </citation>
    <scope>NUCLEOTIDE SEQUENCE [LARGE SCALE GENOMIC DNA]</scope>
    <source>
        <strain evidence="2">HH01</strain>
    </source>
</reference>
<dbReference type="Proteomes" id="UP000053051">
    <property type="component" value="Unassembled WGS sequence"/>
</dbReference>
<reference evidence="1 2" key="1">
    <citation type="submission" date="2012-05" db="EMBL/GenBank/DDBJ databases">
        <authorList>
            <person name="Hilton J."/>
        </authorList>
    </citation>
    <scope>NUCLEOTIDE SEQUENCE [LARGE SCALE GENOMIC DNA]</scope>
    <source>
        <strain evidence="1 2">HH01</strain>
    </source>
</reference>
<comment type="caution">
    <text evidence="1">The sequence shown here is derived from an EMBL/GenBank/DDBJ whole genome shotgun (WGS) entry which is preliminary data.</text>
</comment>
<evidence type="ECO:0000313" key="1">
    <source>
        <dbReference type="EMBL" id="CCH66772.1"/>
    </source>
</evidence>
<gene>
    <name evidence="1" type="ORF">RINTHH_6170</name>
</gene>
<dbReference type="EMBL" id="CAIY01000027">
    <property type="protein sequence ID" value="CCH66772.1"/>
    <property type="molecule type" value="Genomic_DNA"/>
</dbReference>
<evidence type="ECO:0000313" key="2">
    <source>
        <dbReference type="Proteomes" id="UP000053051"/>
    </source>
</evidence>
<dbReference type="AlphaFoldDB" id="M1WYC1"/>
<keyword evidence="2" id="KW-1185">Reference proteome</keyword>
<proteinExistence type="predicted"/>
<sequence length="38" mass="4481">MAVLCITFLKNTCDYYRATQLFCNLKYKQFTALARKSL</sequence>
<protein>
    <submittedName>
        <fullName evidence="1">Uncharacterized protein</fullName>
    </submittedName>
</protein>
<name>M1WYC1_9NOST</name>